<dbReference type="PROSITE" id="PS00086">
    <property type="entry name" value="CYTOCHROME_P450"/>
    <property type="match status" value="2"/>
</dbReference>
<dbReference type="InterPro" id="IPR036396">
    <property type="entry name" value="Cyt_P450_sf"/>
</dbReference>
<dbReference type="InterPro" id="IPR017972">
    <property type="entry name" value="Cyt_P450_CS"/>
</dbReference>
<accession>A0A4D6M139</accession>
<dbReference type="GO" id="GO:0004497">
    <property type="term" value="F:monooxygenase activity"/>
    <property type="evidence" value="ECO:0007669"/>
    <property type="project" value="InterPro"/>
</dbReference>
<dbReference type="GO" id="GO:0016705">
    <property type="term" value="F:oxidoreductase activity, acting on paired donors, with incorporation or reduction of molecular oxygen"/>
    <property type="evidence" value="ECO:0007669"/>
    <property type="project" value="InterPro"/>
</dbReference>
<organism evidence="6 7">
    <name type="scientific">Vigna unguiculata</name>
    <name type="common">Cowpea</name>
    <dbReference type="NCBI Taxonomy" id="3917"/>
    <lineage>
        <taxon>Eukaryota</taxon>
        <taxon>Viridiplantae</taxon>
        <taxon>Streptophyta</taxon>
        <taxon>Embryophyta</taxon>
        <taxon>Tracheophyta</taxon>
        <taxon>Spermatophyta</taxon>
        <taxon>Magnoliopsida</taxon>
        <taxon>eudicotyledons</taxon>
        <taxon>Gunneridae</taxon>
        <taxon>Pentapetalae</taxon>
        <taxon>rosids</taxon>
        <taxon>fabids</taxon>
        <taxon>Fabales</taxon>
        <taxon>Fabaceae</taxon>
        <taxon>Papilionoideae</taxon>
        <taxon>50 kb inversion clade</taxon>
        <taxon>NPAAA clade</taxon>
        <taxon>indigoferoid/millettioid clade</taxon>
        <taxon>Phaseoleae</taxon>
        <taxon>Vigna</taxon>
    </lineage>
</organism>
<evidence type="ECO:0000256" key="1">
    <source>
        <dbReference type="ARBA" id="ARBA00010617"/>
    </source>
</evidence>
<sequence length="1000" mass="112696">MTNFLNETISLWFFIPMLAFFMLLAFPAIFNLLLSKLNSKSAKNLPPSPPKLPIIGNLHQLGNHTHYTLQSFAQTHGPLMLLHLGKVPVLVVSNTEAAREVLKTQEHIFCNRPHRKMSDIIVYDSKDVASAPYGKYWRQIRSICVLHILSAKKVQSFGAVREEEISIMMKEIKQCCSSAMPVNLSDLFSTVTNDIVCRAALGRRYSGEGGRKLWEPLNEMMELLGAPFIGDYIPWLDWVGRVNGMYGRAKRVAKELDELFDEIVDEHVNRRGHAVHGDDDDDDDEEENDLVDILLRIQEKNTMGFQIDRTTIKALILDMFVAGTDTSSSILGWMMTELLRHPMVMQKLKDEISNVISGRTRITEEDLSSMPYLKAVIKESFRLHPPGPLLLPRESVEDAKVMDFDIAAGTQLLVNAWAIARDPSYWEKAEMFEPERFLNSSIDVKGQDFEVLPFGAGRRGCPGIMFAMNVIELVLANLVHQFNWEVPNGVMGDQTLDMTETTGLVTFFMLLAFPTILNLLSKLSSKSEKNLPPSPPKLPVIGNLHQLGNLTHHTLKSFAQTYGPLMVLHFGKVPVLVVSNTEAAREILKNQDHVFCNRPHRKMFDVFWYGSRDVASAAYGHYWRQVKSICVLHLLSAKKVERFRRVREEEVMIMIEKIMESCGSVKPVNLTDLFSDVTNDIVCRSVIGRRYEGSVLRGPMSKLEEFLGAFVIGDYIPWLDWVGRVNGMYGRAKKVAKQLDEFLDEVVDEHVGMRNHDGDGVNGDMQNDFVDILLGIQKTSSTTDFQVDRTIMKALIMDMFGAGTDTTLAVLEWAMTELLRHPNVMQKLQAEVRSVGRAKTHVTEDDLSDMPYLKAVVKEILRLHPPSPILIPRESMQDTKVMGYDIAVGTQVLVNAWAISTDPSYWDQPLQFQPERFLKSSIDIKGHDFQLIPFGAGRRGCPGIGFAMVVNELVLANIVHQFDWTVPGGVLGDHTFCLSETTGLTVHRKLPLLALASPHL</sequence>
<dbReference type="Gene3D" id="1.10.630.10">
    <property type="entry name" value="Cytochrome P450"/>
    <property type="match status" value="2"/>
</dbReference>
<dbReference type="GO" id="GO:0005506">
    <property type="term" value="F:iron ion binding"/>
    <property type="evidence" value="ECO:0007669"/>
    <property type="project" value="InterPro"/>
</dbReference>
<keyword evidence="4" id="KW-0349">Heme</keyword>
<dbReference type="Proteomes" id="UP000501690">
    <property type="component" value="Linkage Group LG5"/>
</dbReference>
<comment type="cofactor">
    <cofactor evidence="4">
        <name>heme</name>
        <dbReference type="ChEBI" id="CHEBI:30413"/>
    </cofactor>
</comment>
<dbReference type="CDD" id="cd11072">
    <property type="entry name" value="CYP71-like"/>
    <property type="match status" value="2"/>
</dbReference>
<evidence type="ECO:0000256" key="4">
    <source>
        <dbReference type="PIRSR" id="PIRSR602401-1"/>
    </source>
</evidence>
<keyword evidence="7" id="KW-1185">Reference proteome</keyword>
<dbReference type="PANTHER" id="PTHR47955">
    <property type="entry name" value="CYTOCHROME P450 FAMILY 71 PROTEIN"/>
    <property type="match status" value="1"/>
</dbReference>
<evidence type="ECO:0000256" key="3">
    <source>
        <dbReference type="ARBA" id="ARBA00023004"/>
    </source>
</evidence>
<protein>
    <submittedName>
        <fullName evidence="6">Cytochrome P450</fullName>
    </submittedName>
</protein>
<dbReference type="AlphaFoldDB" id="A0A4D6M139"/>
<keyword evidence="5" id="KW-0812">Transmembrane</keyword>
<dbReference type="Pfam" id="PF00067">
    <property type="entry name" value="p450"/>
    <property type="match status" value="2"/>
</dbReference>
<dbReference type="FunFam" id="1.10.630.10:FF:000011">
    <property type="entry name" value="Cytochrome P450 83B1"/>
    <property type="match status" value="2"/>
</dbReference>
<feature type="binding site" description="axial binding residue" evidence="4">
    <location>
        <position position="941"/>
    </location>
    <ligand>
        <name>heme</name>
        <dbReference type="ChEBI" id="CHEBI:30413"/>
    </ligand>
    <ligandPart>
        <name>Fe</name>
        <dbReference type="ChEBI" id="CHEBI:18248"/>
    </ligandPart>
</feature>
<dbReference type="InterPro" id="IPR001128">
    <property type="entry name" value="Cyt_P450"/>
</dbReference>
<keyword evidence="5" id="KW-0472">Membrane</keyword>
<dbReference type="PRINTS" id="PR00385">
    <property type="entry name" value="P450"/>
</dbReference>
<comment type="similarity">
    <text evidence="1">Belongs to the cytochrome P450 family.</text>
</comment>
<dbReference type="GO" id="GO:0020037">
    <property type="term" value="F:heme binding"/>
    <property type="evidence" value="ECO:0007669"/>
    <property type="project" value="InterPro"/>
</dbReference>
<evidence type="ECO:0000313" key="6">
    <source>
        <dbReference type="EMBL" id="QCD94882.1"/>
    </source>
</evidence>
<dbReference type="EMBL" id="CP039349">
    <property type="protein sequence ID" value="QCD94882.1"/>
    <property type="molecule type" value="Genomic_DNA"/>
</dbReference>
<keyword evidence="2 4" id="KW-0479">Metal-binding</keyword>
<keyword evidence="3 4" id="KW-0408">Iron</keyword>
<proteinExistence type="inferred from homology"/>
<evidence type="ECO:0000256" key="2">
    <source>
        <dbReference type="ARBA" id="ARBA00022723"/>
    </source>
</evidence>
<dbReference type="SUPFAM" id="SSF48264">
    <property type="entry name" value="Cytochrome P450"/>
    <property type="match status" value="2"/>
</dbReference>
<evidence type="ECO:0000256" key="5">
    <source>
        <dbReference type="SAM" id="Phobius"/>
    </source>
</evidence>
<name>A0A4D6M139_VIGUN</name>
<dbReference type="PANTHER" id="PTHR47955:SF15">
    <property type="entry name" value="CYTOCHROME P450 71A2-LIKE"/>
    <property type="match status" value="1"/>
</dbReference>
<gene>
    <name evidence="6" type="ORF">DEO72_LG5g2971</name>
</gene>
<feature type="transmembrane region" description="Helical" evidence="5">
    <location>
        <begin position="12"/>
        <end position="34"/>
    </location>
</feature>
<dbReference type="InterPro" id="IPR002401">
    <property type="entry name" value="Cyt_P450_E_grp-I"/>
</dbReference>
<dbReference type="PRINTS" id="PR00463">
    <property type="entry name" value="EP450I"/>
</dbReference>
<keyword evidence="5" id="KW-1133">Transmembrane helix</keyword>
<evidence type="ECO:0000313" key="7">
    <source>
        <dbReference type="Proteomes" id="UP000501690"/>
    </source>
</evidence>
<reference evidence="6 7" key="1">
    <citation type="submission" date="2019-04" db="EMBL/GenBank/DDBJ databases">
        <title>An improved genome assembly and genetic linkage map for asparagus bean, Vigna unguiculata ssp. sesquipedialis.</title>
        <authorList>
            <person name="Xia Q."/>
            <person name="Zhang R."/>
            <person name="Dong Y."/>
        </authorList>
    </citation>
    <scope>NUCLEOTIDE SEQUENCE [LARGE SCALE GENOMIC DNA]</scope>
    <source>
        <tissue evidence="6">Leaf</tissue>
    </source>
</reference>